<keyword evidence="1" id="KW-0812">Transmembrane</keyword>
<dbReference type="Proteomes" id="UP000800097">
    <property type="component" value="Unassembled WGS sequence"/>
</dbReference>
<dbReference type="GeneID" id="54554607"/>
<organism evidence="2 3">
    <name type="scientific">Westerdykella ornata</name>
    <dbReference type="NCBI Taxonomy" id="318751"/>
    <lineage>
        <taxon>Eukaryota</taxon>
        <taxon>Fungi</taxon>
        <taxon>Dikarya</taxon>
        <taxon>Ascomycota</taxon>
        <taxon>Pezizomycotina</taxon>
        <taxon>Dothideomycetes</taxon>
        <taxon>Pleosporomycetidae</taxon>
        <taxon>Pleosporales</taxon>
        <taxon>Sporormiaceae</taxon>
        <taxon>Westerdykella</taxon>
    </lineage>
</organism>
<dbReference type="EMBL" id="ML986486">
    <property type="protein sequence ID" value="KAF2279416.1"/>
    <property type="molecule type" value="Genomic_DNA"/>
</dbReference>
<dbReference type="AlphaFoldDB" id="A0A6A6JUJ2"/>
<sequence>MMDALSAQARYVHLAAALIARRTSRRTLKTRDRFPRTTHVRERYTPDYLLSIPLLTYLSLLDSPAQTDGQHLSAVHTTHNPYRMHTYIRPGVQRYSSMHSTHSTTFPFYIHLYHIIHTSLITPYPPFISLPSPLSISSAHNNIYGTICAERRRVALSIVSGYFMIVSFRTWFIAEKGLVGGGGRKYKGGNVAQE</sequence>
<gene>
    <name evidence="2" type="ORF">EI97DRAFT_464688</name>
</gene>
<accession>A0A6A6JUJ2</accession>
<feature type="transmembrane region" description="Helical" evidence="1">
    <location>
        <begin position="154"/>
        <end position="174"/>
    </location>
</feature>
<reference evidence="2" key="1">
    <citation type="journal article" date="2020" name="Stud. Mycol.">
        <title>101 Dothideomycetes genomes: a test case for predicting lifestyles and emergence of pathogens.</title>
        <authorList>
            <person name="Haridas S."/>
            <person name="Albert R."/>
            <person name="Binder M."/>
            <person name="Bloem J."/>
            <person name="Labutti K."/>
            <person name="Salamov A."/>
            <person name="Andreopoulos B."/>
            <person name="Baker S."/>
            <person name="Barry K."/>
            <person name="Bills G."/>
            <person name="Bluhm B."/>
            <person name="Cannon C."/>
            <person name="Castanera R."/>
            <person name="Culley D."/>
            <person name="Daum C."/>
            <person name="Ezra D."/>
            <person name="Gonzalez J."/>
            <person name="Henrissat B."/>
            <person name="Kuo A."/>
            <person name="Liang C."/>
            <person name="Lipzen A."/>
            <person name="Lutzoni F."/>
            <person name="Magnuson J."/>
            <person name="Mondo S."/>
            <person name="Nolan M."/>
            <person name="Ohm R."/>
            <person name="Pangilinan J."/>
            <person name="Park H.-J."/>
            <person name="Ramirez L."/>
            <person name="Alfaro M."/>
            <person name="Sun H."/>
            <person name="Tritt A."/>
            <person name="Yoshinaga Y."/>
            <person name="Zwiers L.-H."/>
            <person name="Turgeon B."/>
            <person name="Goodwin S."/>
            <person name="Spatafora J."/>
            <person name="Crous P."/>
            <person name="Grigoriev I."/>
        </authorList>
    </citation>
    <scope>NUCLEOTIDE SEQUENCE</scope>
    <source>
        <strain evidence="2">CBS 379.55</strain>
    </source>
</reference>
<keyword evidence="3" id="KW-1185">Reference proteome</keyword>
<protein>
    <submittedName>
        <fullName evidence="2">Uncharacterized protein</fullName>
    </submittedName>
</protein>
<keyword evidence="1" id="KW-1133">Transmembrane helix</keyword>
<keyword evidence="1" id="KW-0472">Membrane</keyword>
<proteinExistence type="predicted"/>
<dbReference type="RefSeq" id="XP_033656955.1">
    <property type="nucleotide sequence ID" value="XM_033801432.1"/>
</dbReference>
<evidence type="ECO:0000256" key="1">
    <source>
        <dbReference type="SAM" id="Phobius"/>
    </source>
</evidence>
<name>A0A6A6JUJ2_WESOR</name>
<evidence type="ECO:0000313" key="3">
    <source>
        <dbReference type="Proteomes" id="UP000800097"/>
    </source>
</evidence>
<evidence type="ECO:0000313" key="2">
    <source>
        <dbReference type="EMBL" id="KAF2279416.1"/>
    </source>
</evidence>